<dbReference type="EMBL" id="LXQA010525890">
    <property type="protein sequence ID" value="MCI57262.1"/>
    <property type="molecule type" value="Genomic_DNA"/>
</dbReference>
<evidence type="ECO:0000313" key="1">
    <source>
        <dbReference type="EMBL" id="MCI57262.1"/>
    </source>
</evidence>
<dbReference type="Proteomes" id="UP000265520">
    <property type="component" value="Unassembled WGS sequence"/>
</dbReference>
<accession>A0A392T8W2</accession>
<organism evidence="1 2">
    <name type="scientific">Trifolium medium</name>
    <dbReference type="NCBI Taxonomy" id="97028"/>
    <lineage>
        <taxon>Eukaryota</taxon>
        <taxon>Viridiplantae</taxon>
        <taxon>Streptophyta</taxon>
        <taxon>Embryophyta</taxon>
        <taxon>Tracheophyta</taxon>
        <taxon>Spermatophyta</taxon>
        <taxon>Magnoliopsida</taxon>
        <taxon>eudicotyledons</taxon>
        <taxon>Gunneridae</taxon>
        <taxon>Pentapetalae</taxon>
        <taxon>rosids</taxon>
        <taxon>fabids</taxon>
        <taxon>Fabales</taxon>
        <taxon>Fabaceae</taxon>
        <taxon>Papilionoideae</taxon>
        <taxon>50 kb inversion clade</taxon>
        <taxon>NPAAA clade</taxon>
        <taxon>Hologalegina</taxon>
        <taxon>IRL clade</taxon>
        <taxon>Trifolieae</taxon>
        <taxon>Trifolium</taxon>
    </lineage>
</organism>
<name>A0A392T8W2_9FABA</name>
<sequence>MFNVMKNKANIALNKIHQLIGKSPPPDPTEPLNSCASKYEAIIANIPAAIEALQNGNPEFAEQAADDTA</sequence>
<reference evidence="1 2" key="1">
    <citation type="journal article" date="2018" name="Front. Plant Sci.">
        <title>Red Clover (Trifolium pratense) and Zigzag Clover (T. medium) - A Picture of Genomic Similarities and Differences.</title>
        <authorList>
            <person name="Dluhosova J."/>
            <person name="Istvanek J."/>
            <person name="Nedelnik J."/>
            <person name="Repkova J."/>
        </authorList>
    </citation>
    <scope>NUCLEOTIDE SEQUENCE [LARGE SCALE GENOMIC DNA]</scope>
    <source>
        <strain evidence="2">cv. 10/8</strain>
        <tissue evidence="1">Leaf</tissue>
    </source>
</reference>
<feature type="non-terminal residue" evidence="1">
    <location>
        <position position="69"/>
    </location>
</feature>
<proteinExistence type="predicted"/>
<protein>
    <submittedName>
        <fullName evidence="1">Cell wall/vacuolar inhibitor of fructosidase 1-like</fullName>
    </submittedName>
</protein>
<dbReference type="Gene3D" id="1.20.140.40">
    <property type="entry name" value="Invertase/pectin methylesterase inhibitor family protein"/>
    <property type="match status" value="1"/>
</dbReference>
<dbReference type="SUPFAM" id="SSF101148">
    <property type="entry name" value="Plant invertase/pectin methylesterase inhibitor"/>
    <property type="match status" value="1"/>
</dbReference>
<dbReference type="InterPro" id="IPR035513">
    <property type="entry name" value="Invertase/methylesterase_inhib"/>
</dbReference>
<keyword evidence="2" id="KW-1185">Reference proteome</keyword>
<comment type="caution">
    <text evidence="1">The sequence shown here is derived from an EMBL/GenBank/DDBJ whole genome shotgun (WGS) entry which is preliminary data.</text>
</comment>
<evidence type="ECO:0000313" key="2">
    <source>
        <dbReference type="Proteomes" id="UP000265520"/>
    </source>
</evidence>
<dbReference type="AlphaFoldDB" id="A0A392T8W2"/>